<dbReference type="GO" id="GO:0009236">
    <property type="term" value="P:cobalamin biosynthetic process"/>
    <property type="evidence" value="ECO:0007669"/>
    <property type="project" value="UniProtKB-UniRule"/>
</dbReference>
<dbReference type="PANTHER" id="PTHR34148:SF1">
    <property type="entry name" value="ADENOSYLCOBINAMIDE-GDP RIBAZOLETRANSFERASE"/>
    <property type="match status" value="1"/>
</dbReference>
<comment type="catalytic activity">
    <reaction evidence="18 19">
        <text>alpha-ribazole 5'-phosphate + adenosylcob(III)inamide-GDP = adenosylcob(III)alamin 5'-phosphate + GMP + H(+)</text>
        <dbReference type="Rhea" id="RHEA:23560"/>
        <dbReference type="ChEBI" id="CHEBI:15378"/>
        <dbReference type="ChEBI" id="CHEBI:57918"/>
        <dbReference type="ChEBI" id="CHEBI:58115"/>
        <dbReference type="ChEBI" id="CHEBI:60487"/>
        <dbReference type="ChEBI" id="CHEBI:60493"/>
        <dbReference type="EC" id="2.7.8.26"/>
    </reaction>
</comment>
<comment type="subcellular location">
    <subcellularLocation>
        <location evidence="2 19">Cell membrane</location>
        <topology evidence="2 19">Multi-pass membrane protein</topology>
    </subcellularLocation>
</comment>
<feature type="transmembrane region" description="Helical" evidence="19">
    <location>
        <begin position="100"/>
        <end position="122"/>
    </location>
</feature>
<evidence type="ECO:0000256" key="17">
    <source>
        <dbReference type="ARBA" id="ARBA00048623"/>
    </source>
</evidence>
<name>E4U6T3_OCEP5</name>
<keyword evidence="11 19" id="KW-0460">Magnesium</keyword>
<evidence type="ECO:0000256" key="5">
    <source>
        <dbReference type="ARBA" id="ARBA00013200"/>
    </source>
</evidence>
<comment type="catalytic activity">
    <reaction evidence="17 19">
        <text>alpha-ribazole + adenosylcob(III)inamide-GDP = adenosylcob(III)alamin + GMP + H(+)</text>
        <dbReference type="Rhea" id="RHEA:16049"/>
        <dbReference type="ChEBI" id="CHEBI:10329"/>
        <dbReference type="ChEBI" id="CHEBI:15378"/>
        <dbReference type="ChEBI" id="CHEBI:18408"/>
        <dbReference type="ChEBI" id="CHEBI:58115"/>
        <dbReference type="ChEBI" id="CHEBI:60487"/>
        <dbReference type="EC" id="2.7.8.26"/>
    </reaction>
</comment>
<feature type="transmembrane region" description="Helical" evidence="19">
    <location>
        <begin position="34"/>
        <end position="55"/>
    </location>
</feature>
<dbReference type="GO" id="GO:0051073">
    <property type="term" value="F:adenosylcobinamide-GDP ribazoletransferase activity"/>
    <property type="evidence" value="ECO:0007669"/>
    <property type="project" value="UniProtKB-UniRule"/>
</dbReference>
<reference evidence="20 21" key="2">
    <citation type="journal article" date="2011" name="Stand. Genomic Sci.">
        <title>Complete genome sequence of Oceanithermus profundus type strain (506).</title>
        <authorList>
            <person name="Pati A."/>
            <person name="Zhang X."/>
            <person name="Lapidus A."/>
            <person name="Nolan M."/>
            <person name="Lucas S."/>
            <person name="Del Rio T.G."/>
            <person name="Tice H."/>
            <person name="Cheng J.F."/>
            <person name="Tapia R."/>
            <person name="Han C."/>
            <person name="Goodwin L."/>
            <person name="Pitluck S."/>
            <person name="Liolios K."/>
            <person name="Pagani I."/>
            <person name="Ivanova N."/>
            <person name="Mavromatis K."/>
            <person name="Chen A."/>
            <person name="Palaniappan K."/>
            <person name="Hauser L."/>
            <person name="Jeffries C.D."/>
            <person name="Brambilla E.M."/>
            <person name="Rohl A."/>
            <person name="Mwirichia R."/>
            <person name="Rohde M."/>
            <person name="Tindall B.J."/>
            <person name="Sikorski J."/>
            <person name="Wirth R."/>
            <person name="Goker M."/>
            <person name="Woyke T."/>
            <person name="Detter J.C."/>
            <person name="Bristow J."/>
            <person name="Eisen J.A."/>
            <person name="Markowitz V."/>
            <person name="Hugenholtz P."/>
            <person name="Kyrpides N.C."/>
            <person name="Klenk H.P."/>
            <person name="Land M."/>
        </authorList>
    </citation>
    <scope>NUCLEOTIDE SEQUENCE [LARGE SCALE GENOMIC DNA]</scope>
    <source>
        <strain evidence="21">DSM 14977 / NBRC 100410 / VKM B-2274 / 506</strain>
    </source>
</reference>
<keyword evidence="8 19" id="KW-0169">Cobalamin biosynthesis</keyword>
<accession>E4U6T3</accession>
<evidence type="ECO:0000256" key="1">
    <source>
        <dbReference type="ARBA" id="ARBA00001946"/>
    </source>
</evidence>
<organism evidence="20 21">
    <name type="scientific">Oceanithermus profundus (strain DSM 14977 / NBRC 100410 / VKM B-2274 / 506)</name>
    <dbReference type="NCBI Taxonomy" id="670487"/>
    <lineage>
        <taxon>Bacteria</taxon>
        <taxon>Thermotogati</taxon>
        <taxon>Deinococcota</taxon>
        <taxon>Deinococci</taxon>
        <taxon>Thermales</taxon>
        <taxon>Thermaceae</taxon>
        <taxon>Oceanithermus</taxon>
    </lineage>
</organism>
<dbReference type="UniPathway" id="UPA00148">
    <property type="reaction ID" value="UER00238"/>
</dbReference>
<dbReference type="EMBL" id="CP002361">
    <property type="protein sequence ID" value="ADR35877.1"/>
    <property type="molecule type" value="Genomic_DNA"/>
</dbReference>
<dbReference type="EC" id="2.7.8.26" evidence="5 19"/>
<comment type="function">
    <text evidence="14 19">Joins adenosylcobinamide-GDP and alpha-ribazole to generate adenosylcobalamin (Ado-cobalamin). Also synthesizes adenosylcobalamin 5'-phosphate from adenosylcobinamide-GDP and alpha-ribazole 5'-phosphate.</text>
</comment>
<gene>
    <name evidence="19" type="primary">cobS</name>
    <name evidence="20" type="ordered locus">Ocepr_0417</name>
</gene>
<dbReference type="STRING" id="670487.Ocepr_0417"/>
<dbReference type="RefSeq" id="WP_013457047.1">
    <property type="nucleotide sequence ID" value="NC_014761.1"/>
</dbReference>
<dbReference type="Proteomes" id="UP000008722">
    <property type="component" value="Chromosome"/>
</dbReference>
<evidence type="ECO:0000256" key="9">
    <source>
        <dbReference type="ARBA" id="ARBA00022679"/>
    </source>
</evidence>
<evidence type="ECO:0000256" key="15">
    <source>
        <dbReference type="ARBA" id="ARBA00032605"/>
    </source>
</evidence>
<evidence type="ECO:0000256" key="6">
    <source>
        <dbReference type="ARBA" id="ARBA00015850"/>
    </source>
</evidence>
<dbReference type="InterPro" id="IPR003805">
    <property type="entry name" value="CobS"/>
</dbReference>
<dbReference type="Pfam" id="PF02654">
    <property type="entry name" value="CobS"/>
    <property type="match status" value="1"/>
</dbReference>
<keyword evidence="21" id="KW-1185">Reference proteome</keyword>
<sequence length="242" mass="25067" precursor="true">MKRLRPFWFALGFLTTLPVPRAEGATAGELRRSVAWYPLVGWVVGAVLVATAALAQAWSPGLAAALVLAAWLAVTGMLHFDGLLDSADALLAPRAPAERLRILADVHHGSFALGVGAVFLILKWQAIAAGPGLWALALAPVAARTWILPLLGFFPSARPGGLGASARGGSWGWGLLFAAPLVLLAPGPAAAAGAWTLGFAFWSSRRLGGGLTGDVYGAAVETTELVFLLAALLWRAPGMTFG</sequence>
<dbReference type="AlphaFoldDB" id="E4U6T3"/>
<keyword evidence="9 19" id="KW-0808">Transferase</keyword>
<evidence type="ECO:0000313" key="20">
    <source>
        <dbReference type="EMBL" id="ADR35877.1"/>
    </source>
</evidence>
<keyword evidence="12 19" id="KW-1133">Transmembrane helix</keyword>
<dbReference type="OrthoDB" id="9794626at2"/>
<dbReference type="KEGG" id="opr:Ocepr_0417"/>
<proteinExistence type="inferred from homology"/>
<evidence type="ECO:0000313" key="21">
    <source>
        <dbReference type="Proteomes" id="UP000008722"/>
    </source>
</evidence>
<dbReference type="GO" id="GO:0005886">
    <property type="term" value="C:plasma membrane"/>
    <property type="evidence" value="ECO:0007669"/>
    <property type="project" value="UniProtKB-SubCell"/>
</dbReference>
<evidence type="ECO:0000256" key="11">
    <source>
        <dbReference type="ARBA" id="ARBA00022842"/>
    </source>
</evidence>
<feature type="transmembrane region" description="Helical" evidence="19">
    <location>
        <begin position="62"/>
        <end position="80"/>
    </location>
</feature>
<evidence type="ECO:0000256" key="18">
    <source>
        <dbReference type="ARBA" id="ARBA00049504"/>
    </source>
</evidence>
<evidence type="ECO:0000256" key="19">
    <source>
        <dbReference type="HAMAP-Rule" id="MF_00719"/>
    </source>
</evidence>
<dbReference type="eggNOG" id="COG0368">
    <property type="taxonomic scope" value="Bacteria"/>
</dbReference>
<comment type="similarity">
    <text evidence="4 19">Belongs to the CobS family.</text>
</comment>
<keyword evidence="7 19" id="KW-1003">Cell membrane</keyword>
<comment type="cofactor">
    <cofactor evidence="1 19">
        <name>Mg(2+)</name>
        <dbReference type="ChEBI" id="CHEBI:18420"/>
    </cofactor>
</comment>
<dbReference type="HAMAP" id="MF_00719">
    <property type="entry name" value="CobS"/>
    <property type="match status" value="1"/>
</dbReference>
<evidence type="ECO:0000256" key="12">
    <source>
        <dbReference type="ARBA" id="ARBA00022989"/>
    </source>
</evidence>
<feature type="transmembrane region" description="Helical" evidence="19">
    <location>
        <begin position="134"/>
        <end position="154"/>
    </location>
</feature>
<evidence type="ECO:0000256" key="10">
    <source>
        <dbReference type="ARBA" id="ARBA00022692"/>
    </source>
</evidence>
<keyword evidence="13 19" id="KW-0472">Membrane</keyword>
<feature type="transmembrane region" description="Helical" evidence="19">
    <location>
        <begin position="215"/>
        <end position="234"/>
    </location>
</feature>
<evidence type="ECO:0000256" key="13">
    <source>
        <dbReference type="ARBA" id="ARBA00023136"/>
    </source>
</evidence>
<protein>
    <recommendedName>
        <fullName evidence="6 19">Adenosylcobinamide-GDP ribazoletransferase</fullName>
        <ecNumber evidence="5 19">2.7.8.26</ecNumber>
    </recommendedName>
    <alternativeName>
        <fullName evidence="16 19">Cobalamin synthase</fullName>
    </alternativeName>
    <alternativeName>
        <fullName evidence="15 19">Cobalamin-5'-phosphate synthase</fullName>
    </alternativeName>
</protein>
<evidence type="ECO:0000256" key="3">
    <source>
        <dbReference type="ARBA" id="ARBA00004663"/>
    </source>
</evidence>
<reference evidence="21" key="1">
    <citation type="submission" date="2010-11" db="EMBL/GenBank/DDBJ databases">
        <title>The complete sequence of chromosome of Oceanithermus profundus DSM 14977.</title>
        <authorList>
            <consortium name="US DOE Joint Genome Institute (JGI-PGF)"/>
            <person name="Lucas S."/>
            <person name="Copeland A."/>
            <person name="Lapidus A."/>
            <person name="Bruce D."/>
            <person name="Goodwin L."/>
            <person name="Pitluck S."/>
            <person name="Kyrpides N."/>
            <person name="Mavromatis K."/>
            <person name="Pagani I."/>
            <person name="Ivanova N."/>
            <person name="Zhang X."/>
            <person name="Brettin T."/>
            <person name="Detter J.C."/>
            <person name="Tapia R."/>
            <person name="Han C."/>
            <person name="Land M."/>
            <person name="Hauser L."/>
            <person name="Markowitz V."/>
            <person name="Cheng J.-F."/>
            <person name="Hugenholtz P."/>
            <person name="Woyke T."/>
            <person name="Wu D."/>
            <person name="Tindall B."/>
            <person name="Faehnrich R."/>
            <person name="Brambilla E."/>
            <person name="Klenk H.-P."/>
            <person name="Eisen J.A."/>
        </authorList>
    </citation>
    <scope>NUCLEOTIDE SEQUENCE [LARGE SCALE GENOMIC DNA]</scope>
    <source>
        <strain evidence="21">DSM 14977 / NBRC 100410 / VKM B-2274 / 506</strain>
    </source>
</reference>
<evidence type="ECO:0000256" key="7">
    <source>
        <dbReference type="ARBA" id="ARBA00022475"/>
    </source>
</evidence>
<keyword evidence="10 19" id="KW-0812">Transmembrane</keyword>
<evidence type="ECO:0000256" key="8">
    <source>
        <dbReference type="ARBA" id="ARBA00022573"/>
    </source>
</evidence>
<evidence type="ECO:0000256" key="2">
    <source>
        <dbReference type="ARBA" id="ARBA00004651"/>
    </source>
</evidence>
<comment type="pathway">
    <text evidence="3 19">Cofactor biosynthesis; adenosylcobalamin biosynthesis; adenosylcobalamin from cob(II)yrinate a,c-diamide: step 7/7.</text>
</comment>
<dbReference type="GO" id="GO:0008818">
    <property type="term" value="F:cobalamin 5'-phosphate synthase activity"/>
    <property type="evidence" value="ECO:0007669"/>
    <property type="project" value="UniProtKB-UniRule"/>
</dbReference>
<dbReference type="PANTHER" id="PTHR34148">
    <property type="entry name" value="ADENOSYLCOBINAMIDE-GDP RIBAZOLETRANSFERASE"/>
    <property type="match status" value="1"/>
</dbReference>
<evidence type="ECO:0000256" key="4">
    <source>
        <dbReference type="ARBA" id="ARBA00010561"/>
    </source>
</evidence>
<feature type="transmembrane region" description="Helical" evidence="19">
    <location>
        <begin position="174"/>
        <end position="203"/>
    </location>
</feature>
<evidence type="ECO:0000256" key="14">
    <source>
        <dbReference type="ARBA" id="ARBA00025228"/>
    </source>
</evidence>
<dbReference type="HOGENOM" id="CLU_057426_3_1_0"/>
<evidence type="ECO:0000256" key="16">
    <source>
        <dbReference type="ARBA" id="ARBA00032853"/>
    </source>
</evidence>